<accession>A0A1S6QHA2</accession>
<dbReference type="InterPro" id="IPR009057">
    <property type="entry name" value="Homeodomain-like_sf"/>
</dbReference>
<dbReference type="PANTHER" id="PTHR43479">
    <property type="entry name" value="ACREF/ENVCD OPERON REPRESSOR-RELATED"/>
    <property type="match status" value="1"/>
</dbReference>
<proteinExistence type="predicted"/>
<dbReference type="AlphaFoldDB" id="A0A1S6QHA2"/>
<organism evidence="4 5">
    <name type="scientific">Lentilactobacillus curieae</name>
    <dbReference type="NCBI Taxonomy" id="1138822"/>
    <lineage>
        <taxon>Bacteria</taxon>
        <taxon>Bacillati</taxon>
        <taxon>Bacillota</taxon>
        <taxon>Bacilli</taxon>
        <taxon>Lactobacillales</taxon>
        <taxon>Lactobacillaceae</taxon>
        <taxon>Lentilactobacillus</taxon>
    </lineage>
</organism>
<dbReference type="PANTHER" id="PTHR43479:SF7">
    <property type="entry name" value="TETR-FAMILY TRANSCRIPTIONAL REGULATOR"/>
    <property type="match status" value="1"/>
</dbReference>
<dbReference type="GO" id="GO:0003677">
    <property type="term" value="F:DNA binding"/>
    <property type="evidence" value="ECO:0007669"/>
    <property type="project" value="UniProtKB-UniRule"/>
</dbReference>
<evidence type="ECO:0000256" key="2">
    <source>
        <dbReference type="PROSITE-ProRule" id="PRU00335"/>
    </source>
</evidence>
<dbReference type="SUPFAM" id="SSF46689">
    <property type="entry name" value="Homeodomain-like"/>
    <property type="match status" value="1"/>
</dbReference>
<keyword evidence="1 2" id="KW-0238">DNA-binding</keyword>
<protein>
    <submittedName>
        <fullName evidence="4">Dihydroxyacetone kinase transcriptional activator DhaS</fullName>
    </submittedName>
</protein>
<dbReference type="eggNOG" id="COG1309">
    <property type="taxonomic scope" value="Bacteria"/>
</dbReference>
<keyword evidence="4" id="KW-0418">Kinase</keyword>
<evidence type="ECO:0000313" key="4">
    <source>
        <dbReference type="EMBL" id="AQW20982.1"/>
    </source>
</evidence>
<dbReference type="Pfam" id="PF14278">
    <property type="entry name" value="TetR_C_8"/>
    <property type="match status" value="1"/>
</dbReference>
<dbReference type="InterPro" id="IPR001647">
    <property type="entry name" value="HTH_TetR"/>
</dbReference>
<dbReference type="Proteomes" id="UP000030361">
    <property type="component" value="Chromosome"/>
</dbReference>
<sequence>MSTKNKIAAATKQLVLSQPFNQISVTNIMQTANLRRQTFYDFFHDKYDVLEWVYQSEVQEAVSKCTEFKTWPETVVKMLTYFNDNREFYQRVIKIDDQNSPEQIIKEHIESMVGAIFKDMANQKHILVNTDYCVFVQEMLSASLVYRLKTFLDSRETNISAEARKMQYYLEDGMNGLLMRIGDKVTTN</sequence>
<keyword evidence="4" id="KW-0808">Transferase</keyword>
<evidence type="ECO:0000313" key="5">
    <source>
        <dbReference type="Proteomes" id="UP000030361"/>
    </source>
</evidence>
<feature type="DNA-binding region" description="H-T-H motif" evidence="2">
    <location>
        <begin position="24"/>
        <end position="43"/>
    </location>
</feature>
<keyword evidence="5" id="KW-1185">Reference proteome</keyword>
<dbReference type="InterPro" id="IPR012738">
    <property type="entry name" value="Tscrpt_reg_DhaS"/>
</dbReference>
<evidence type="ECO:0000259" key="3">
    <source>
        <dbReference type="PROSITE" id="PS50977"/>
    </source>
</evidence>
<reference evidence="4 5" key="1">
    <citation type="journal article" date="2015" name="Genome Announc.">
        <title>Genome Sequence of Lactobacillus curieae CCTCC M 2011381T, a Novel Producer of Gamma-aminobutyric Acid.</title>
        <authorList>
            <person name="Wang Y."/>
            <person name="Wang Y."/>
            <person name="Lang C."/>
            <person name="Wei D."/>
            <person name="Xu P."/>
            <person name="Xie J."/>
        </authorList>
    </citation>
    <scope>NUCLEOTIDE SEQUENCE [LARGE SCALE GENOMIC DNA]</scope>
    <source>
        <strain evidence="4 5">CCTCC M 2011381</strain>
    </source>
</reference>
<dbReference type="NCBIfam" id="TIGR02366">
    <property type="entry name" value="DHAK_reg"/>
    <property type="match status" value="1"/>
</dbReference>
<name>A0A1S6QHA2_9LACO</name>
<dbReference type="InterPro" id="IPR039532">
    <property type="entry name" value="TetR_C_Firmicutes"/>
</dbReference>
<dbReference type="InterPro" id="IPR050624">
    <property type="entry name" value="HTH-type_Tx_Regulator"/>
</dbReference>
<dbReference type="PROSITE" id="PS50977">
    <property type="entry name" value="HTH_TETR_2"/>
    <property type="match status" value="1"/>
</dbReference>
<dbReference type="EMBL" id="CP018906">
    <property type="protein sequence ID" value="AQW20982.1"/>
    <property type="molecule type" value="Genomic_DNA"/>
</dbReference>
<gene>
    <name evidence="4" type="ORF">PL11_003145</name>
</gene>
<dbReference type="RefSeq" id="WP_035166317.1">
    <property type="nucleotide sequence ID" value="NZ_CP018906.1"/>
</dbReference>
<dbReference type="KEGG" id="lcu:PL11_003145"/>
<feature type="domain" description="HTH tetR-type" evidence="3">
    <location>
        <begin position="1"/>
        <end position="61"/>
    </location>
</feature>
<dbReference type="OrthoDB" id="9810250at2"/>
<dbReference type="GO" id="GO:0016301">
    <property type="term" value="F:kinase activity"/>
    <property type="evidence" value="ECO:0007669"/>
    <property type="project" value="UniProtKB-KW"/>
</dbReference>
<evidence type="ECO:0000256" key="1">
    <source>
        <dbReference type="ARBA" id="ARBA00023125"/>
    </source>
</evidence>
<dbReference type="Gene3D" id="1.10.357.10">
    <property type="entry name" value="Tetracycline Repressor, domain 2"/>
    <property type="match status" value="1"/>
</dbReference>